<feature type="transmembrane region" description="Helical" evidence="9">
    <location>
        <begin position="130"/>
        <end position="154"/>
    </location>
</feature>
<keyword evidence="3" id="KW-0597">Phosphoprotein</keyword>
<sequence length="444" mass="48051">MATAPHHRAGRLTTLAYLFLLLSQNIAALLLLPLVVLAAVLTLTWIGLPFVILTALLLRTLADSQRRTLSHLLIKNSKTPRERTATPGLPTPTSRPLHRPIASAYRPIPPTGITRRGTAIITDPATWRDLLWLISAPASFLLVAIPLTLIAHGIEQLLFALNLTGPTLYDTYTPTTTLNQLIILIPALALITLGWILIPLAADTYLRFNRLLLSPSEKARLTARVAHLATSRAHTIDTQASEIRRIERDLHDGAQARLVALGMNLGMAEQIVEKDPETARAMLTEARETTRHALTELRDLVRGIHPPVLVERGLDGAVHALALTHHLPITVTIDLHGRPADPVESAAYFAIAELLTNTAKHAHATHAWIHINHGRNRLVITTTDNGTGGATPAPGSGLAGIRRRLDAFDGTMNITSPPGGPTIVTLEIPCVLSSPKTLPSSETD</sequence>
<feature type="domain" description="Histidine kinase/HSP90-like ATPase" evidence="10">
    <location>
        <begin position="346"/>
        <end position="429"/>
    </location>
</feature>
<dbReference type="PANTHER" id="PTHR24421">
    <property type="entry name" value="NITRATE/NITRITE SENSOR PROTEIN NARX-RELATED"/>
    <property type="match status" value="1"/>
</dbReference>
<accession>A0ABX8C164</accession>
<evidence type="ECO:0000313" key="14">
    <source>
        <dbReference type="Proteomes" id="UP000678016"/>
    </source>
</evidence>
<dbReference type="Gene3D" id="1.20.5.1930">
    <property type="match status" value="1"/>
</dbReference>
<feature type="transmembrane region" description="Helical" evidence="9">
    <location>
        <begin position="12"/>
        <end position="32"/>
    </location>
</feature>
<dbReference type="Pfam" id="PF13796">
    <property type="entry name" value="Sensor"/>
    <property type="match status" value="1"/>
</dbReference>
<evidence type="ECO:0000259" key="10">
    <source>
        <dbReference type="Pfam" id="PF02518"/>
    </source>
</evidence>
<comment type="catalytic activity">
    <reaction evidence="1">
        <text>ATP + protein L-histidine = ADP + protein N-phospho-L-histidine.</text>
        <dbReference type="EC" id="2.7.13.3"/>
    </reaction>
</comment>
<gene>
    <name evidence="13" type="ORF">KGD83_15775</name>
</gene>
<dbReference type="InterPro" id="IPR003594">
    <property type="entry name" value="HATPase_dom"/>
</dbReference>
<evidence type="ECO:0000259" key="12">
    <source>
        <dbReference type="Pfam" id="PF13796"/>
    </source>
</evidence>
<evidence type="ECO:0000256" key="5">
    <source>
        <dbReference type="ARBA" id="ARBA00022741"/>
    </source>
</evidence>
<evidence type="ECO:0000256" key="6">
    <source>
        <dbReference type="ARBA" id="ARBA00022777"/>
    </source>
</evidence>
<keyword evidence="4" id="KW-0808">Transferase</keyword>
<keyword evidence="6 13" id="KW-0418">Kinase</keyword>
<feature type="domain" description="Putative sensor" evidence="12">
    <location>
        <begin position="26"/>
        <end position="213"/>
    </location>
</feature>
<proteinExistence type="predicted"/>
<keyword evidence="9" id="KW-0812">Transmembrane</keyword>
<dbReference type="GO" id="GO:0016301">
    <property type="term" value="F:kinase activity"/>
    <property type="evidence" value="ECO:0007669"/>
    <property type="project" value="UniProtKB-KW"/>
</dbReference>
<dbReference type="Gene3D" id="3.30.565.10">
    <property type="entry name" value="Histidine kinase-like ATPase, C-terminal domain"/>
    <property type="match status" value="1"/>
</dbReference>
<feature type="domain" description="Signal transduction histidine kinase subgroup 3 dimerisation and phosphoacceptor" evidence="11">
    <location>
        <begin position="244"/>
        <end position="309"/>
    </location>
</feature>
<evidence type="ECO:0000256" key="8">
    <source>
        <dbReference type="ARBA" id="ARBA00023012"/>
    </source>
</evidence>
<feature type="transmembrane region" description="Helical" evidence="9">
    <location>
        <begin position="38"/>
        <end position="58"/>
    </location>
</feature>
<dbReference type="InterPro" id="IPR025828">
    <property type="entry name" value="Put_sensor_dom"/>
</dbReference>
<keyword evidence="7" id="KW-0067">ATP-binding</keyword>
<keyword evidence="14" id="KW-1185">Reference proteome</keyword>
<evidence type="ECO:0000256" key="1">
    <source>
        <dbReference type="ARBA" id="ARBA00000085"/>
    </source>
</evidence>
<evidence type="ECO:0000256" key="7">
    <source>
        <dbReference type="ARBA" id="ARBA00022840"/>
    </source>
</evidence>
<keyword evidence="9" id="KW-0472">Membrane</keyword>
<dbReference type="InterPro" id="IPR036890">
    <property type="entry name" value="HATPase_C_sf"/>
</dbReference>
<dbReference type="RefSeq" id="WP_212639930.1">
    <property type="nucleotide sequence ID" value="NZ_CP074132.1"/>
</dbReference>
<dbReference type="SUPFAM" id="SSF55874">
    <property type="entry name" value="ATPase domain of HSP90 chaperone/DNA topoisomerase II/histidine kinase"/>
    <property type="match status" value="1"/>
</dbReference>
<dbReference type="EMBL" id="CP074132">
    <property type="protein sequence ID" value="QUX26833.1"/>
    <property type="molecule type" value="Genomic_DNA"/>
</dbReference>
<dbReference type="EC" id="2.7.13.3" evidence="2"/>
<name>A0ABX8C164_9ACTN</name>
<dbReference type="Pfam" id="PF07730">
    <property type="entry name" value="HisKA_3"/>
    <property type="match status" value="1"/>
</dbReference>
<feature type="transmembrane region" description="Helical" evidence="9">
    <location>
        <begin position="181"/>
        <end position="202"/>
    </location>
</feature>
<dbReference type="CDD" id="cd16917">
    <property type="entry name" value="HATPase_UhpB-NarQ-NarX-like"/>
    <property type="match status" value="1"/>
</dbReference>
<keyword evidence="8" id="KW-0902">Two-component regulatory system</keyword>
<evidence type="ECO:0000256" key="3">
    <source>
        <dbReference type="ARBA" id="ARBA00022553"/>
    </source>
</evidence>
<protein>
    <recommendedName>
        <fullName evidence="2">histidine kinase</fullName>
        <ecNumber evidence="2">2.7.13.3</ecNumber>
    </recommendedName>
</protein>
<reference evidence="14" key="1">
    <citation type="submission" date="2021-05" db="EMBL/GenBank/DDBJ databases">
        <title>Direct Submission.</title>
        <authorList>
            <person name="Li K."/>
            <person name="Gao J."/>
        </authorList>
    </citation>
    <scope>NUCLEOTIDE SEQUENCE [LARGE SCALE GENOMIC DNA]</scope>
    <source>
        <strain evidence="14">HDS12</strain>
    </source>
</reference>
<dbReference type="PANTHER" id="PTHR24421:SF10">
    <property type="entry name" value="NITRATE_NITRITE SENSOR PROTEIN NARQ"/>
    <property type="match status" value="1"/>
</dbReference>
<dbReference type="Pfam" id="PF02518">
    <property type="entry name" value="HATPase_c"/>
    <property type="match status" value="1"/>
</dbReference>
<evidence type="ECO:0000259" key="11">
    <source>
        <dbReference type="Pfam" id="PF07730"/>
    </source>
</evidence>
<evidence type="ECO:0000256" key="4">
    <source>
        <dbReference type="ARBA" id="ARBA00022679"/>
    </source>
</evidence>
<evidence type="ECO:0000313" key="13">
    <source>
        <dbReference type="EMBL" id="QUX26833.1"/>
    </source>
</evidence>
<organism evidence="13 14">
    <name type="scientific">Nocardiopsis akebiae</name>
    <dbReference type="NCBI Taxonomy" id="2831968"/>
    <lineage>
        <taxon>Bacteria</taxon>
        <taxon>Bacillati</taxon>
        <taxon>Actinomycetota</taxon>
        <taxon>Actinomycetes</taxon>
        <taxon>Streptosporangiales</taxon>
        <taxon>Nocardiopsidaceae</taxon>
        <taxon>Nocardiopsis</taxon>
    </lineage>
</organism>
<dbReference type="InterPro" id="IPR050482">
    <property type="entry name" value="Sensor_HK_TwoCompSys"/>
</dbReference>
<evidence type="ECO:0000256" key="9">
    <source>
        <dbReference type="SAM" id="Phobius"/>
    </source>
</evidence>
<dbReference type="Proteomes" id="UP000678016">
    <property type="component" value="Chromosome"/>
</dbReference>
<keyword evidence="5" id="KW-0547">Nucleotide-binding</keyword>
<evidence type="ECO:0000256" key="2">
    <source>
        <dbReference type="ARBA" id="ARBA00012438"/>
    </source>
</evidence>
<dbReference type="InterPro" id="IPR011712">
    <property type="entry name" value="Sig_transdc_His_kin_sub3_dim/P"/>
</dbReference>
<keyword evidence="9" id="KW-1133">Transmembrane helix</keyword>